<reference evidence="2 3" key="1">
    <citation type="journal article" date="2015" name="Int. J. Syst. Evol. Microbiol.">
        <title>Roseomonas oryzae sp. nov., isolated from paddy rhizosphere soil.</title>
        <authorList>
            <person name="Ramaprasad E.V."/>
            <person name="Sasikala Ch."/>
            <person name="Ramana Ch.V."/>
        </authorList>
    </citation>
    <scope>NUCLEOTIDE SEQUENCE [LARGE SCALE GENOMIC DNA]</scope>
    <source>
        <strain evidence="2 3">KCTC 42542</strain>
    </source>
</reference>
<protein>
    <submittedName>
        <fullName evidence="2">Uncharacterized protein</fullName>
    </submittedName>
</protein>
<dbReference type="Proteomes" id="UP000322110">
    <property type="component" value="Unassembled WGS sequence"/>
</dbReference>
<evidence type="ECO:0000256" key="1">
    <source>
        <dbReference type="SAM" id="MobiDB-lite"/>
    </source>
</evidence>
<dbReference type="RefSeq" id="WP_149814245.1">
    <property type="nucleotide sequence ID" value="NZ_VUKA01000032.1"/>
</dbReference>
<comment type="caution">
    <text evidence="2">The sequence shown here is derived from an EMBL/GenBank/DDBJ whole genome shotgun (WGS) entry which is preliminary data.</text>
</comment>
<sequence>MKLPGTPAKLVRISADDEYDESTDWSCRRCGESFHAYVTPDKQLSCYWCDRADVDGQLDPPKEDELTSSSSNRPPPGWSWRHGSRIPE</sequence>
<organism evidence="2 3">
    <name type="scientific">Teichococcus oryzae</name>
    <dbReference type="NCBI Taxonomy" id="1608942"/>
    <lineage>
        <taxon>Bacteria</taxon>
        <taxon>Pseudomonadati</taxon>
        <taxon>Pseudomonadota</taxon>
        <taxon>Alphaproteobacteria</taxon>
        <taxon>Acetobacterales</taxon>
        <taxon>Roseomonadaceae</taxon>
        <taxon>Roseomonas</taxon>
    </lineage>
</organism>
<dbReference type="EMBL" id="VUKA01000032">
    <property type="protein sequence ID" value="KAA2211367.1"/>
    <property type="molecule type" value="Genomic_DNA"/>
</dbReference>
<proteinExistence type="predicted"/>
<gene>
    <name evidence="2" type="ORF">F0Q34_20505</name>
</gene>
<evidence type="ECO:0000313" key="2">
    <source>
        <dbReference type="EMBL" id="KAA2211367.1"/>
    </source>
</evidence>
<accession>A0A5B2T9P0</accession>
<keyword evidence="3" id="KW-1185">Reference proteome</keyword>
<dbReference type="AlphaFoldDB" id="A0A5B2T9P0"/>
<name>A0A5B2T9P0_9PROT</name>
<feature type="region of interest" description="Disordered" evidence="1">
    <location>
        <begin position="57"/>
        <end position="88"/>
    </location>
</feature>
<evidence type="ECO:0000313" key="3">
    <source>
        <dbReference type="Proteomes" id="UP000322110"/>
    </source>
</evidence>